<dbReference type="AlphaFoldDB" id="A0A8J3MF91"/>
<evidence type="ECO:0008006" key="5">
    <source>
        <dbReference type="Google" id="ProtNLM"/>
    </source>
</evidence>
<dbReference type="Proteomes" id="UP000611500">
    <property type="component" value="Unassembled WGS sequence"/>
</dbReference>
<evidence type="ECO:0000313" key="4">
    <source>
        <dbReference type="Proteomes" id="UP000611500"/>
    </source>
</evidence>
<dbReference type="InterPro" id="IPR018511">
    <property type="entry name" value="Hemolysin-typ_Ca-bd_CS"/>
</dbReference>
<reference evidence="3" key="2">
    <citation type="submission" date="2020-09" db="EMBL/GenBank/DDBJ databases">
        <authorList>
            <person name="Sun Q."/>
            <person name="Zhou Y."/>
        </authorList>
    </citation>
    <scope>NUCLEOTIDE SEQUENCE</scope>
    <source>
        <strain evidence="3">CGMCC 1.7081</strain>
    </source>
</reference>
<dbReference type="SUPFAM" id="SSF51120">
    <property type="entry name" value="beta-Roll"/>
    <property type="match status" value="2"/>
</dbReference>
<dbReference type="InterPro" id="IPR001343">
    <property type="entry name" value="Hemolysn_Ca-bd"/>
</dbReference>
<dbReference type="Gene3D" id="2.150.10.10">
    <property type="entry name" value="Serralysin-like metalloprotease, C-terminal"/>
    <property type="match status" value="3"/>
</dbReference>
<gene>
    <name evidence="3" type="ORF">GCM10010961_25510</name>
</gene>
<organism evidence="3 4">
    <name type="scientific">Pseudodonghicola xiamenensis</name>
    <dbReference type="NCBI Taxonomy" id="337702"/>
    <lineage>
        <taxon>Bacteria</taxon>
        <taxon>Pseudomonadati</taxon>
        <taxon>Pseudomonadota</taxon>
        <taxon>Alphaproteobacteria</taxon>
        <taxon>Rhodobacterales</taxon>
        <taxon>Paracoccaceae</taxon>
        <taxon>Pseudodonghicola</taxon>
    </lineage>
</organism>
<dbReference type="GO" id="GO:0005509">
    <property type="term" value="F:calcium ion binding"/>
    <property type="evidence" value="ECO:0007669"/>
    <property type="project" value="InterPro"/>
</dbReference>
<keyword evidence="2" id="KW-0964">Secreted</keyword>
<dbReference type="GO" id="GO:0005576">
    <property type="term" value="C:extracellular region"/>
    <property type="evidence" value="ECO:0007669"/>
    <property type="project" value="UniProtKB-SubCell"/>
</dbReference>
<keyword evidence="4" id="KW-1185">Reference proteome</keyword>
<dbReference type="PANTHER" id="PTHR38340:SF1">
    <property type="entry name" value="S-LAYER PROTEIN"/>
    <property type="match status" value="1"/>
</dbReference>
<comment type="subcellular location">
    <subcellularLocation>
        <location evidence="1">Secreted</location>
    </subcellularLocation>
</comment>
<accession>A0A8J3MF91</accession>
<evidence type="ECO:0000313" key="3">
    <source>
        <dbReference type="EMBL" id="GHG93164.1"/>
    </source>
</evidence>
<dbReference type="PRINTS" id="PR00313">
    <property type="entry name" value="CABNDNGRPT"/>
</dbReference>
<dbReference type="PANTHER" id="PTHR38340">
    <property type="entry name" value="S-LAYER PROTEIN"/>
    <property type="match status" value="1"/>
</dbReference>
<dbReference type="Pfam" id="PF00353">
    <property type="entry name" value="HemolysinCabind"/>
    <property type="match status" value="4"/>
</dbReference>
<dbReference type="InterPro" id="IPR011049">
    <property type="entry name" value="Serralysin-like_metalloprot_C"/>
</dbReference>
<protein>
    <recommendedName>
        <fullName evidence="5">Hemolysin-type calcium-binding repeat-containing protein</fullName>
    </recommendedName>
</protein>
<dbReference type="PROSITE" id="PS00330">
    <property type="entry name" value="HEMOLYSIN_CALCIUM"/>
    <property type="match status" value="4"/>
</dbReference>
<evidence type="ECO:0000256" key="1">
    <source>
        <dbReference type="ARBA" id="ARBA00004613"/>
    </source>
</evidence>
<dbReference type="EMBL" id="BNAP01000010">
    <property type="protein sequence ID" value="GHG93164.1"/>
    <property type="molecule type" value="Genomic_DNA"/>
</dbReference>
<sequence length="352" mass="36791">MNGWSYDDFLSIDYDAVSSPSISSSAISGYVDGIYFLARGYFTYDSYGITGGRLDSIHISYSGSSLASITDLGLDLNKLAYASEAEIERMIFGGDDVIFSDWSEGSTYATGAGDDRITLGIGDDTVDGGSGVDTFVLRAPYAPGSIGFNGSAVVIDGDMGRDQLRNIERLEFSNKTVAVQTGGWGNDVLKGDTYDDALTDILFGGGGEDRLSGGKLGDRLFGNAGNDKLYGGAGSDMLNGGTGKDLLKGGTGNDILRGGGGNDRLVGGKGNDVLTGGAGRDSFLFARGDGHDRITDFEVGRDTIVIGRGATELSDLDFARKGADVLISFADVTILVEDVKVADLKDAGNFDF</sequence>
<proteinExistence type="predicted"/>
<comment type="caution">
    <text evidence="3">The sequence shown here is derived from an EMBL/GenBank/DDBJ whole genome shotgun (WGS) entry which is preliminary data.</text>
</comment>
<reference evidence="3" key="1">
    <citation type="journal article" date="2014" name="Int. J. Syst. Evol. Microbiol.">
        <title>Complete genome sequence of Corynebacterium casei LMG S-19264T (=DSM 44701T), isolated from a smear-ripened cheese.</title>
        <authorList>
            <consortium name="US DOE Joint Genome Institute (JGI-PGF)"/>
            <person name="Walter F."/>
            <person name="Albersmeier A."/>
            <person name="Kalinowski J."/>
            <person name="Ruckert C."/>
        </authorList>
    </citation>
    <scope>NUCLEOTIDE SEQUENCE</scope>
    <source>
        <strain evidence="3">CGMCC 1.7081</strain>
    </source>
</reference>
<dbReference type="InterPro" id="IPR050557">
    <property type="entry name" value="RTX_toxin/Mannuronan_C5-epim"/>
</dbReference>
<evidence type="ECO:0000256" key="2">
    <source>
        <dbReference type="ARBA" id="ARBA00022525"/>
    </source>
</evidence>
<name>A0A8J3MF91_9RHOB</name>